<dbReference type="EMBL" id="FMZQ01000004">
    <property type="protein sequence ID" value="SDC58802.1"/>
    <property type="molecule type" value="Genomic_DNA"/>
</dbReference>
<dbReference type="Gene3D" id="1.10.10.10">
    <property type="entry name" value="Winged helix-like DNA-binding domain superfamily/Winged helix DNA-binding domain"/>
    <property type="match status" value="1"/>
</dbReference>
<keyword evidence="4" id="KW-0804">Transcription</keyword>
<reference evidence="6" key="1">
    <citation type="submission" date="2016-10" db="EMBL/GenBank/DDBJ databases">
        <authorList>
            <person name="Varghese N."/>
            <person name="Submissions S."/>
        </authorList>
    </citation>
    <scope>NUCLEOTIDE SEQUENCE [LARGE SCALE GENOMIC DNA]</scope>
    <source>
        <strain evidence="6">DSM 26382</strain>
    </source>
</reference>
<dbReference type="Pfam" id="PF00126">
    <property type="entry name" value="HTH_1"/>
    <property type="match status" value="1"/>
</dbReference>
<dbReference type="RefSeq" id="WP_090336389.1">
    <property type="nucleotide sequence ID" value="NZ_FMZQ01000004.1"/>
</dbReference>
<dbReference type="PANTHER" id="PTHR30419:SF8">
    <property type="entry name" value="NITROGEN ASSIMILATION TRANSCRIPTIONAL ACTIVATOR-RELATED"/>
    <property type="match status" value="1"/>
</dbReference>
<dbReference type="PROSITE" id="PS50931">
    <property type="entry name" value="HTH_LYSR"/>
    <property type="match status" value="1"/>
</dbReference>
<dbReference type="InterPro" id="IPR050950">
    <property type="entry name" value="HTH-type_LysR_regulators"/>
</dbReference>
<dbReference type="InterPro" id="IPR005119">
    <property type="entry name" value="LysR_subst-bd"/>
</dbReference>
<dbReference type="GO" id="GO:0003700">
    <property type="term" value="F:DNA-binding transcription factor activity"/>
    <property type="evidence" value="ECO:0007669"/>
    <property type="project" value="InterPro"/>
</dbReference>
<keyword evidence="2" id="KW-0805">Transcription regulation</keyword>
<dbReference type="InterPro" id="IPR000847">
    <property type="entry name" value="LysR_HTH_N"/>
</dbReference>
<dbReference type="InterPro" id="IPR036390">
    <property type="entry name" value="WH_DNA-bd_sf"/>
</dbReference>
<evidence type="ECO:0000256" key="1">
    <source>
        <dbReference type="ARBA" id="ARBA00009437"/>
    </source>
</evidence>
<dbReference type="FunFam" id="1.10.10.10:FF:000001">
    <property type="entry name" value="LysR family transcriptional regulator"/>
    <property type="match status" value="1"/>
</dbReference>
<proteinExistence type="inferred from homology"/>
<dbReference type="PANTHER" id="PTHR30419">
    <property type="entry name" value="HTH-TYPE TRANSCRIPTIONAL REGULATOR YBHD"/>
    <property type="match status" value="1"/>
</dbReference>
<dbReference type="Pfam" id="PF03466">
    <property type="entry name" value="LysR_substrate"/>
    <property type="match status" value="1"/>
</dbReference>
<evidence type="ECO:0000313" key="5">
    <source>
        <dbReference type="EMBL" id="SDC58802.1"/>
    </source>
</evidence>
<dbReference type="Gene3D" id="3.40.190.290">
    <property type="match status" value="1"/>
</dbReference>
<sequence>MNYELQDIRAFVKIAEFGNFHEAANAIHLSQPALTRRMQKLEESLGIQLLDRTTRRVSLTAVGRDFLPKAQRLLDDFERSILGIRELAERQSGQVTLACIPTAAFYFLPTVIRAFNLQYPKIRIRILDLSAHEGLEAVIRGEADFGINMQSGQSAEIDFTPLVNEPFVLACRRDHPLAKQAEVAWRELSDYRLIGVGRLSGNRVLLDHGLAHLDWRPSWFYEVQHLSTSLGMVEAGLGIAALPSLAMPAEDHPILVSRPLVDPVISRTLGLVRRRGSSLSPAAEQFVETLLRQWPSYTSIGTSNPAELES</sequence>
<dbReference type="InterPro" id="IPR036388">
    <property type="entry name" value="WH-like_DNA-bd_sf"/>
</dbReference>
<evidence type="ECO:0000256" key="3">
    <source>
        <dbReference type="ARBA" id="ARBA00023125"/>
    </source>
</evidence>
<gene>
    <name evidence="5" type="ORF">SAMN05216576_104199</name>
</gene>
<dbReference type="PRINTS" id="PR00039">
    <property type="entry name" value="HTHLYSR"/>
</dbReference>
<name>A0A1G6MTH3_9GAMM</name>
<dbReference type="AlphaFoldDB" id="A0A1G6MTH3"/>
<dbReference type="SUPFAM" id="SSF46785">
    <property type="entry name" value="Winged helix' DNA-binding domain"/>
    <property type="match status" value="1"/>
</dbReference>
<evidence type="ECO:0000256" key="2">
    <source>
        <dbReference type="ARBA" id="ARBA00023015"/>
    </source>
</evidence>
<keyword evidence="3 5" id="KW-0238">DNA-binding</keyword>
<dbReference type="Proteomes" id="UP000199467">
    <property type="component" value="Unassembled WGS sequence"/>
</dbReference>
<dbReference type="GO" id="GO:0005829">
    <property type="term" value="C:cytosol"/>
    <property type="evidence" value="ECO:0007669"/>
    <property type="project" value="TreeGrafter"/>
</dbReference>
<dbReference type="GO" id="GO:0003677">
    <property type="term" value="F:DNA binding"/>
    <property type="evidence" value="ECO:0007669"/>
    <property type="project" value="UniProtKB-KW"/>
</dbReference>
<protein>
    <submittedName>
        <fullName evidence="5">DNA-binding transcriptional regulator, LysR family</fullName>
    </submittedName>
</protein>
<dbReference type="SUPFAM" id="SSF53850">
    <property type="entry name" value="Periplasmic binding protein-like II"/>
    <property type="match status" value="1"/>
</dbReference>
<organism evidence="5 6">
    <name type="scientific">Ectopseudomonas chengduensis</name>
    <dbReference type="NCBI Taxonomy" id="489632"/>
    <lineage>
        <taxon>Bacteria</taxon>
        <taxon>Pseudomonadati</taxon>
        <taxon>Pseudomonadota</taxon>
        <taxon>Gammaproteobacteria</taxon>
        <taxon>Pseudomonadales</taxon>
        <taxon>Pseudomonadaceae</taxon>
        <taxon>Ectopseudomonas</taxon>
    </lineage>
</organism>
<evidence type="ECO:0000313" key="6">
    <source>
        <dbReference type="Proteomes" id="UP000199467"/>
    </source>
</evidence>
<evidence type="ECO:0000256" key="4">
    <source>
        <dbReference type="ARBA" id="ARBA00023163"/>
    </source>
</evidence>
<accession>A0A1G6MTH3</accession>
<comment type="similarity">
    <text evidence="1">Belongs to the LysR transcriptional regulatory family.</text>
</comment>
<keyword evidence="6" id="KW-1185">Reference proteome</keyword>
<dbReference type="CDD" id="cd08440">
    <property type="entry name" value="PBP2_LTTR_like_4"/>
    <property type="match status" value="1"/>
</dbReference>